<protein>
    <submittedName>
        <fullName evidence="1">ATP-grasp fold amidoligase family protein</fullName>
    </submittedName>
</protein>
<organism evidence="1 2">
    <name type="scientific">Filifactor villosus</name>
    <dbReference type="NCBI Taxonomy" id="29374"/>
    <lineage>
        <taxon>Bacteria</taxon>
        <taxon>Bacillati</taxon>
        <taxon>Bacillota</taxon>
        <taxon>Clostridia</taxon>
        <taxon>Peptostreptococcales</taxon>
        <taxon>Filifactoraceae</taxon>
        <taxon>Filifactor</taxon>
    </lineage>
</organism>
<reference evidence="2" key="1">
    <citation type="journal article" date="2019" name="Int. J. Syst. Evol. Microbiol.">
        <title>The Global Catalogue of Microorganisms (GCM) 10K type strain sequencing project: providing services to taxonomists for standard genome sequencing and annotation.</title>
        <authorList>
            <consortium name="The Broad Institute Genomics Platform"/>
            <consortium name="The Broad Institute Genome Sequencing Center for Infectious Disease"/>
            <person name="Wu L."/>
            <person name="Ma J."/>
        </authorList>
    </citation>
    <scope>NUCLEOTIDE SEQUENCE [LARGE SCALE GENOMIC DNA]</scope>
    <source>
        <strain evidence="2">CCUG 46385</strain>
    </source>
</reference>
<keyword evidence="2" id="KW-1185">Reference proteome</keyword>
<dbReference type="InterPro" id="IPR029465">
    <property type="entry name" value="ATPgrasp_TupA"/>
</dbReference>
<proteinExistence type="predicted"/>
<accession>A0ABV9QKK3</accession>
<gene>
    <name evidence="1" type="ORF">ACFO4R_02240</name>
</gene>
<dbReference type="Pfam" id="PF14305">
    <property type="entry name" value="ATPgrasp_TupA"/>
    <property type="match status" value="1"/>
</dbReference>
<dbReference type="EMBL" id="JBHSHL010000007">
    <property type="protein sequence ID" value="MFC4803891.1"/>
    <property type="molecule type" value="Genomic_DNA"/>
</dbReference>
<evidence type="ECO:0000313" key="1">
    <source>
        <dbReference type="EMBL" id="MFC4803891.1"/>
    </source>
</evidence>
<dbReference type="RefSeq" id="WP_379787361.1">
    <property type="nucleotide sequence ID" value="NZ_JBHSHL010000007.1"/>
</dbReference>
<dbReference type="Proteomes" id="UP001595916">
    <property type="component" value="Unassembled WGS sequence"/>
</dbReference>
<comment type="caution">
    <text evidence="1">The sequence shown here is derived from an EMBL/GenBank/DDBJ whole genome shotgun (WGS) entry which is preliminary data.</text>
</comment>
<name>A0ABV9QKK3_9FIRM</name>
<sequence>MSFTRRIFRQLRSKDMLNWMPDSWYLKLCYHFAVGKSLDLKNPKTFNEKLQWLKIHDRKDIYTTMVDKYEAKNYVAGLVGQEHVIPVLGVWESFKDINFDTLPEEFVLKCTHDSGGLIICKDKSKLDMEFLDKTFTKLLSTNYYYAHREWPYKNAKPRIIAEKLMKDDADTEGIGLMDHKFYCFNGEPKYLYISVGFSGSAFSDEGETRISFLDMDWKPAPFGRSDYKELDELPQKPSRFEDMVELARFFSKGTKFLRVDMYQINGEIYLSEFTFTPSAGYMPISPVEYERILGDEITL</sequence>
<evidence type="ECO:0000313" key="2">
    <source>
        <dbReference type="Proteomes" id="UP001595916"/>
    </source>
</evidence>